<comment type="caution">
    <text evidence="2">The sequence shown here is derived from an EMBL/GenBank/DDBJ whole genome shotgun (WGS) entry which is preliminary data.</text>
</comment>
<dbReference type="Gene3D" id="3.40.50.2000">
    <property type="entry name" value="Glycogen Phosphorylase B"/>
    <property type="match status" value="2"/>
</dbReference>
<dbReference type="PANTHER" id="PTHR48050">
    <property type="entry name" value="STEROL 3-BETA-GLUCOSYLTRANSFERASE"/>
    <property type="match status" value="1"/>
</dbReference>
<name>A0A2M8P1V3_9CHLR</name>
<dbReference type="GO" id="GO:0016758">
    <property type="term" value="F:hexosyltransferase activity"/>
    <property type="evidence" value="ECO:0007669"/>
    <property type="project" value="UniProtKB-ARBA"/>
</dbReference>
<proteinExistence type="predicted"/>
<sequence>MASFWFISAPLAGHTDWGGMLKTAQHLLASGHQVLWVSEAPLEGLISAAGVPFAAIAATGWAWLTPPPADLRSMNPVEAMFLRYRRALDTWLSEELMPPAFEAILGLAEARGVPDLIVTDLFLSAVAFAAEKLDVPMAVTGWVAGQPLDEERMYAVQADLSKLSRERIERLKARFGVRGVNFSEGAAPSVQSPYLHISYFNREWYQADPEPLPQTQFVGGTVDAPTTPVPDWLAEIPESAPLALITLGSVFTGDLGFFSWAAQAAARLGMIPIVVISRNPIPPEKKAELKAALPHGTRLLSWIDYDHVFPRLRVIVHHGGMGTTHRAAVQGIPQVVVPHAADQRAQARRVAQAKIGLNLTAHDVRNGQLLPAIRAVTTDQRVLDNARRLATDLASLGGKVRAAELLVALAERRA</sequence>
<dbReference type="PANTHER" id="PTHR48050:SF13">
    <property type="entry name" value="STEROL 3-BETA-GLUCOSYLTRANSFERASE UGT80A2"/>
    <property type="match status" value="1"/>
</dbReference>
<dbReference type="Proteomes" id="UP000228921">
    <property type="component" value="Unassembled WGS sequence"/>
</dbReference>
<feature type="domain" description="Erythromycin biosynthesis protein CIII-like C-terminal" evidence="1">
    <location>
        <begin position="283"/>
        <end position="395"/>
    </location>
</feature>
<dbReference type="InterPro" id="IPR002213">
    <property type="entry name" value="UDP_glucos_trans"/>
</dbReference>
<accession>A0A2M8P1V3</accession>
<evidence type="ECO:0000313" key="2">
    <source>
        <dbReference type="EMBL" id="PJF31527.1"/>
    </source>
</evidence>
<reference evidence="2 3" key="1">
    <citation type="submission" date="2017-11" db="EMBL/GenBank/DDBJ databases">
        <title>Evolution of Phototrophy in the Chloroflexi Phylum Driven by Horizontal Gene Transfer.</title>
        <authorList>
            <person name="Ward L.M."/>
            <person name="Hemp J."/>
            <person name="Shih P.M."/>
            <person name="Mcglynn S.E."/>
            <person name="Fischer W."/>
        </authorList>
    </citation>
    <scope>NUCLEOTIDE SEQUENCE [LARGE SCALE GENOMIC DNA]</scope>
    <source>
        <strain evidence="2">CP2_2F</strain>
    </source>
</reference>
<dbReference type="SUPFAM" id="SSF53756">
    <property type="entry name" value="UDP-Glycosyltransferase/glycogen phosphorylase"/>
    <property type="match status" value="1"/>
</dbReference>
<dbReference type="AlphaFoldDB" id="A0A2M8P1V3"/>
<protein>
    <recommendedName>
        <fullName evidence="1">Erythromycin biosynthesis protein CIII-like C-terminal domain-containing protein</fullName>
    </recommendedName>
</protein>
<dbReference type="InterPro" id="IPR050426">
    <property type="entry name" value="Glycosyltransferase_28"/>
</dbReference>
<dbReference type="CDD" id="cd03784">
    <property type="entry name" value="GT1_Gtf-like"/>
    <property type="match status" value="1"/>
</dbReference>
<dbReference type="GO" id="GO:0008194">
    <property type="term" value="F:UDP-glycosyltransferase activity"/>
    <property type="evidence" value="ECO:0007669"/>
    <property type="project" value="InterPro"/>
</dbReference>
<dbReference type="Pfam" id="PF06722">
    <property type="entry name" value="EryCIII-like_C"/>
    <property type="match status" value="1"/>
</dbReference>
<dbReference type="EMBL" id="PGTK01000003">
    <property type="protein sequence ID" value="PJF31527.1"/>
    <property type="molecule type" value="Genomic_DNA"/>
</dbReference>
<evidence type="ECO:0000313" key="3">
    <source>
        <dbReference type="Proteomes" id="UP000228921"/>
    </source>
</evidence>
<dbReference type="GO" id="GO:0017000">
    <property type="term" value="P:antibiotic biosynthetic process"/>
    <property type="evidence" value="ECO:0007669"/>
    <property type="project" value="UniProtKB-ARBA"/>
</dbReference>
<dbReference type="InterPro" id="IPR010610">
    <property type="entry name" value="EryCIII-like_C"/>
</dbReference>
<organism evidence="2 3">
    <name type="scientific">Candidatus Thermofonsia Clade 1 bacterium</name>
    <dbReference type="NCBI Taxonomy" id="2364210"/>
    <lineage>
        <taxon>Bacteria</taxon>
        <taxon>Bacillati</taxon>
        <taxon>Chloroflexota</taxon>
        <taxon>Candidatus Thermofontia</taxon>
        <taxon>Candidatus Thermofonsia Clade 1</taxon>
    </lineage>
</organism>
<evidence type="ECO:0000259" key="1">
    <source>
        <dbReference type="Pfam" id="PF06722"/>
    </source>
</evidence>
<gene>
    <name evidence="2" type="ORF">CUN51_04140</name>
</gene>